<dbReference type="Pfam" id="PF01594">
    <property type="entry name" value="AI-2E_transport"/>
    <property type="match status" value="1"/>
</dbReference>
<comment type="similarity">
    <text evidence="2">Belongs to the autoinducer-2 exporter (AI-2E) (TC 2.A.86) family.</text>
</comment>
<dbReference type="EMBL" id="RJSG01000002">
    <property type="protein sequence ID" value="RNL79296.1"/>
    <property type="molecule type" value="Genomic_DNA"/>
</dbReference>
<evidence type="ECO:0000256" key="7">
    <source>
        <dbReference type="SAM" id="Phobius"/>
    </source>
</evidence>
<dbReference type="RefSeq" id="WP_123233798.1">
    <property type="nucleotide sequence ID" value="NZ_RJSG01000002.1"/>
</dbReference>
<keyword evidence="4 7" id="KW-1133">Transmembrane helix</keyword>
<reference evidence="8 9" key="1">
    <citation type="submission" date="2018-11" db="EMBL/GenBank/DDBJ databases">
        <authorList>
            <person name="Li F."/>
        </authorList>
    </citation>
    <scope>NUCLEOTIDE SEQUENCE [LARGE SCALE GENOMIC DNA]</scope>
    <source>
        <strain evidence="8 9">KIS18-7</strain>
    </source>
</reference>
<evidence type="ECO:0000256" key="6">
    <source>
        <dbReference type="SAM" id="MobiDB-lite"/>
    </source>
</evidence>
<proteinExistence type="inferred from homology"/>
<evidence type="ECO:0000256" key="3">
    <source>
        <dbReference type="ARBA" id="ARBA00022692"/>
    </source>
</evidence>
<sequence length="374" mass="39250">MTTERLHPRALSVLLGLAAFTVAMAGVKGISGILGPTFLALVLIITVYPVRVWLVRRGVPGILASTVLLLSVYLLMVLITLALVVSVGRLAVLIPDYTPQINGYIHDVADWLQARGVGDKQVNAITSQFNVGSLVGVATSILSGALGVLSDLFFIATLLLFLAFDSAPAMHALGALGDRKPDMVDALANFARGTRSYMAVSAGFGFVVAVIDSAALVIMGVPGAFIWGVLSFVTNFIPNIGFVIGVIPPALIALLDGGPGLMIAVVVMYVVVNFLIQTVIQPRIVGDAVGLSATLTFLSLVFWSWAIGPLGALLAVPLSLLLKSLLIEADPEARWLLPLISGKPEAEAREEAGLDADPEPAETEAPETEPEPAE</sequence>
<evidence type="ECO:0000256" key="2">
    <source>
        <dbReference type="ARBA" id="ARBA00009773"/>
    </source>
</evidence>
<accession>A0A3N0DUZ1</accession>
<feature type="transmembrane region" description="Helical" evidence="7">
    <location>
        <begin position="300"/>
        <end position="322"/>
    </location>
</feature>
<dbReference type="AlphaFoldDB" id="A0A3N0DUZ1"/>
<keyword evidence="9" id="KW-1185">Reference proteome</keyword>
<evidence type="ECO:0000256" key="4">
    <source>
        <dbReference type="ARBA" id="ARBA00022989"/>
    </source>
</evidence>
<feature type="region of interest" description="Disordered" evidence="6">
    <location>
        <begin position="346"/>
        <end position="374"/>
    </location>
</feature>
<comment type="caution">
    <text evidence="8">The sequence shown here is derived from an EMBL/GenBank/DDBJ whole genome shotgun (WGS) entry which is preliminary data.</text>
</comment>
<protein>
    <submittedName>
        <fullName evidence="8">AI-2E family transporter</fullName>
    </submittedName>
</protein>
<dbReference type="PANTHER" id="PTHR21716">
    <property type="entry name" value="TRANSMEMBRANE PROTEIN"/>
    <property type="match status" value="1"/>
</dbReference>
<feature type="compositionally biased region" description="Acidic residues" evidence="6">
    <location>
        <begin position="353"/>
        <end position="374"/>
    </location>
</feature>
<name>A0A3N0DUZ1_9ACTN</name>
<evidence type="ECO:0000256" key="5">
    <source>
        <dbReference type="ARBA" id="ARBA00023136"/>
    </source>
</evidence>
<dbReference type="OrthoDB" id="9799225at2"/>
<keyword evidence="3 7" id="KW-0812">Transmembrane</keyword>
<gene>
    <name evidence="8" type="ORF">EFL95_09855</name>
</gene>
<feature type="transmembrane region" description="Helical" evidence="7">
    <location>
        <begin position="261"/>
        <end position="280"/>
    </location>
</feature>
<dbReference type="GO" id="GO:0016020">
    <property type="term" value="C:membrane"/>
    <property type="evidence" value="ECO:0007669"/>
    <property type="project" value="UniProtKB-SubCell"/>
</dbReference>
<dbReference type="GO" id="GO:0055085">
    <property type="term" value="P:transmembrane transport"/>
    <property type="evidence" value="ECO:0007669"/>
    <property type="project" value="TreeGrafter"/>
</dbReference>
<comment type="subcellular location">
    <subcellularLocation>
        <location evidence="1">Membrane</location>
        <topology evidence="1">Multi-pass membrane protein</topology>
    </subcellularLocation>
</comment>
<evidence type="ECO:0000313" key="8">
    <source>
        <dbReference type="EMBL" id="RNL79296.1"/>
    </source>
</evidence>
<organism evidence="8 9">
    <name type="scientific">Nocardioides marmorisolisilvae</name>
    <dbReference type="NCBI Taxonomy" id="1542737"/>
    <lineage>
        <taxon>Bacteria</taxon>
        <taxon>Bacillati</taxon>
        <taxon>Actinomycetota</taxon>
        <taxon>Actinomycetes</taxon>
        <taxon>Propionibacteriales</taxon>
        <taxon>Nocardioidaceae</taxon>
        <taxon>Nocardioides</taxon>
    </lineage>
</organism>
<dbReference type="PANTHER" id="PTHR21716:SF64">
    <property type="entry name" value="AI-2 TRANSPORT PROTEIN TQSA"/>
    <property type="match status" value="1"/>
</dbReference>
<keyword evidence="5 7" id="KW-0472">Membrane</keyword>
<dbReference type="InterPro" id="IPR002549">
    <property type="entry name" value="AI-2E-like"/>
</dbReference>
<dbReference type="Proteomes" id="UP000277094">
    <property type="component" value="Unassembled WGS sequence"/>
</dbReference>
<feature type="transmembrane region" description="Helical" evidence="7">
    <location>
        <begin position="197"/>
        <end position="230"/>
    </location>
</feature>
<evidence type="ECO:0000256" key="1">
    <source>
        <dbReference type="ARBA" id="ARBA00004141"/>
    </source>
</evidence>
<feature type="transmembrane region" description="Helical" evidence="7">
    <location>
        <begin position="152"/>
        <end position="176"/>
    </location>
</feature>
<feature type="transmembrane region" description="Helical" evidence="7">
    <location>
        <begin position="35"/>
        <end position="54"/>
    </location>
</feature>
<feature type="transmembrane region" description="Helical" evidence="7">
    <location>
        <begin position="61"/>
        <end position="85"/>
    </location>
</feature>
<evidence type="ECO:0000313" key="9">
    <source>
        <dbReference type="Proteomes" id="UP000277094"/>
    </source>
</evidence>